<gene>
    <name evidence="1" type="ORF">A1O3_04544</name>
</gene>
<sequence length="175" mass="19241">MVNLTDSSGEIIVSNLDDWYRIVLADGSELGFGDAYPSKQNVDRTLIKIVPAGQGLVFRYQRTDGGDRLSQGWPIGDKGWLRGKHVKPDGTEVVKNLSLSWEPTKLALYESNDNYGFVAQQLPGNRVALYAYDRHGSVLGLAVTPDKTVIGYASKYATSLDVSFVKTGSHFKGHF</sequence>
<evidence type="ECO:0000313" key="1">
    <source>
        <dbReference type="EMBL" id="EXJ87584.1"/>
    </source>
</evidence>
<protein>
    <submittedName>
        <fullName evidence="1">Uncharacterized protein</fullName>
    </submittedName>
</protein>
<dbReference type="OrthoDB" id="5176693at2759"/>
<dbReference type="EMBL" id="AMGY01000003">
    <property type="protein sequence ID" value="EXJ87584.1"/>
    <property type="molecule type" value="Genomic_DNA"/>
</dbReference>
<dbReference type="HOGENOM" id="CLU_1518818_0_0_1"/>
<dbReference type="Proteomes" id="UP000019478">
    <property type="component" value="Unassembled WGS sequence"/>
</dbReference>
<reference evidence="1 2" key="1">
    <citation type="submission" date="2013-03" db="EMBL/GenBank/DDBJ databases">
        <title>The Genome Sequence of Capronia epimyces CBS 606.96.</title>
        <authorList>
            <consortium name="The Broad Institute Genomics Platform"/>
            <person name="Cuomo C."/>
            <person name="de Hoog S."/>
            <person name="Gorbushina A."/>
            <person name="Walker B."/>
            <person name="Young S.K."/>
            <person name="Zeng Q."/>
            <person name="Gargeya S."/>
            <person name="Fitzgerald M."/>
            <person name="Haas B."/>
            <person name="Abouelleil A."/>
            <person name="Allen A.W."/>
            <person name="Alvarado L."/>
            <person name="Arachchi H.M."/>
            <person name="Berlin A.M."/>
            <person name="Chapman S.B."/>
            <person name="Gainer-Dewar J."/>
            <person name="Goldberg J."/>
            <person name="Griggs A."/>
            <person name="Gujja S."/>
            <person name="Hansen M."/>
            <person name="Howarth C."/>
            <person name="Imamovic A."/>
            <person name="Ireland A."/>
            <person name="Larimer J."/>
            <person name="McCowan C."/>
            <person name="Murphy C."/>
            <person name="Pearson M."/>
            <person name="Poon T.W."/>
            <person name="Priest M."/>
            <person name="Roberts A."/>
            <person name="Saif S."/>
            <person name="Shea T."/>
            <person name="Sisk P."/>
            <person name="Sykes S."/>
            <person name="Wortman J."/>
            <person name="Nusbaum C."/>
            <person name="Birren B."/>
        </authorList>
    </citation>
    <scope>NUCLEOTIDE SEQUENCE [LARGE SCALE GENOMIC DNA]</scope>
    <source>
        <strain evidence="1 2">CBS 606.96</strain>
    </source>
</reference>
<dbReference type="RefSeq" id="XP_007732863.1">
    <property type="nucleotide sequence ID" value="XM_007734673.1"/>
</dbReference>
<organism evidence="1 2">
    <name type="scientific">Capronia epimyces CBS 606.96</name>
    <dbReference type="NCBI Taxonomy" id="1182542"/>
    <lineage>
        <taxon>Eukaryota</taxon>
        <taxon>Fungi</taxon>
        <taxon>Dikarya</taxon>
        <taxon>Ascomycota</taxon>
        <taxon>Pezizomycotina</taxon>
        <taxon>Eurotiomycetes</taxon>
        <taxon>Chaetothyriomycetidae</taxon>
        <taxon>Chaetothyriales</taxon>
        <taxon>Herpotrichiellaceae</taxon>
        <taxon>Capronia</taxon>
    </lineage>
</organism>
<proteinExistence type="predicted"/>
<keyword evidence="2" id="KW-1185">Reference proteome</keyword>
<comment type="caution">
    <text evidence="1">The sequence shown here is derived from an EMBL/GenBank/DDBJ whole genome shotgun (WGS) entry which is preliminary data.</text>
</comment>
<dbReference type="GeneID" id="19168663"/>
<accession>W9YZ64</accession>
<dbReference type="eggNOG" id="ENOG502SVWN">
    <property type="taxonomic scope" value="Eukaryota"/>
</dbReference>
<name>W9YZ64_9EURO</name>
<evidence type="ECO:0000313" key="2">
    <source>
        <dbReference type="Proteomes" id="UP000019478"/>
    </source>
</evidence>
<dbReference type="AlphaFoldDB" id="W9YZ64"/>